<evidence type="ECO:0000256" key="1">
    <source>
        <dbReference type="SAM" id="Coils"/>
    </source>
</evidence>
<dbReference type="PANTHER" id="PTHR34614">
    <property type="match status" value="1"/>
</dbReference>
<name>A0A514LG54_9BACI</name>
<dbReference type="PANTHER" id="PTHR34614:SF2">
    <property type="entry name" value="TRANSPOSASE IS4-LIKE DOMAIN-CONTAINING PROTEIN"/>
    <property type="match status" value="1"/>
</dbReference>
<dbReference type="KEGG" id="sale:EPH95_06320"/>
<feature type="coiled-coil region" evidence="1">
    <location>
        <begin position="321"/>
        <end position="353"/>
    </location>
</feature>
<dbReference type="InterPro" id="IPR047654">
    <property type="entry name" value="IS1634_transpos"/>
</dbReference>
<sequence length="581" mass="66130">MSLSPEDLPDIQSVRIGSTPVIRQLMDKMGLIEAIDKLSPVKEKDCNVSVGTRVAAMIINQLSHRKALYRVQEFYQEQDVELLFGPGTKANDFNDDALGRALDALHEAGIEKVCKTAIQAVQAPIDLTWKGLHFDTTSFVYTGQPKNHPDEEDILKIVRGYSKDHRPDLPQFKFGLGTTPEGIPVYGDILDGNQDDKTWNKHVLHALTDWYDPEQLEQAIFISDSALVTQDNLEATTGQKDQADFQFLSRLPENFNLAKTLKAEALEQDLDQWEEIGALVDRKGAASYRIYPTKADLNGKTYRFLVIQSDHMDARKEKTIQSNLEKEQRRWHKEQAELERQDFSCEADAEEALGAFLKKHQKGYHTFEGTTVCVELPGKRQKRGRPKKGEAPPPPITVYRVRLTLHPPSDEQLEAIRKQASIFILVTSVAKDDQADVELLKAYKGQQTVENRFRFLKNPFFVGRVYLAKPKRVEAFACVMMISVMVYSLFEYLIRKNMEGASEPLYQLGGGGRRSFRPTGESVLELLDTVDILHMEIDGHLRRFFPKHYEPQLPRILVLLEMDASIFTEPRSSMAVESRHQ</sequence>
<proteinExistence type="predicted"/>
<dbReference type="OrthoDB" id="2372391at2"/>
<organism evidence="3 4">
    <name type="scientific">Salicibibacter halophilus</name>
    <dbReference type="NCBI Taxonomy" id="2502791"/>
    <lineage>
        <taxon>Bacteria</taxon>
        <taxon>Bacillati</taxon>
        <taxon>Bacillota</taxon>
        <taxon>Bacilli</taxon>
        <taxon>Bacillales</taxon>
        <taxon>Bacillaceae</taxon>
        <taxon>Salicibibacter</taxon>
    </lineage>
</organism>
<evidence type="ECO:0000313" key="3">
    <source>
        <dbReference type="EMBL" id="QDI90837.1"/>
    </source>
</evidence>
<gene>
    <name evidence="3" type="ORF">EPH95_06320</name>
</gene>
<evidence type="ECO:0000313" key="4">
    <source>
        <dbReference type="Proteomes" id="UP000319756"/>
    </source>
</evidence>
<evidence type="ECO:0000259" key="2">
    <source>
        <dbReference type="Pfam" id="PF14104"/>
    </source>
</evidence>
<dbReference type="AlphaFoldDB" id="A0A514LG54"/>
<dbReference type="EMBL" id="CP035485">
    <property type="protein sequence ID" value="QDI90837.1"/>
    <property type="molecule type" value="Genomic_DNA"/>
</dbReference>
<protein>
    <submittedName>
        <fullName evidence="3">IS1634 family transposase</fullName>
    </submittedName>
</protein>
<dbReference type="Pfam" id="PF14104">
    <property type="entry name" value="DUF4277"/>
    <property type="match status" value="1"/>
</dbReference>
<accession>A0A514LG54</accession>
<dbReference type="RefSeq" id="WP_142088311.1">
    <property type="nucleotide sequence ID" value="NZ_CP035485.1"/>
</dbReference>
<feature type="domain" description="DUF4277" evidence="2">
    <location>
        <begin position="13"/>
        <end position="115"/>
    </location>
</feature>
<dbReference type="Proteomes" id="UP000319756">
    <property type="component" value="Chromosome"/>
</dbReference>
<keyword evidence="4" id="KW-1185">Reference proteome</keyword>
<dbReference type="NCBIfam" id="NF033559">
    <property type="entry name" value="transpos_IS1634"/>
    <property type="match status" value="1"/>
</dbReference>
<dbReference type="InterPro" id="IPR025457">
    <property type="entry name" value="DUF4277"/>
</dbReference>
<keyword evidence="1" id="KW-0175">Coiled coil</keyword>
<reference evidence="4" key="1">
    <citation type="submission" date="2019-01" db="EMBL/GenBank/DDBJ databases">
        <title>Genomic analysis of Salicibibacter sp. NKC3-5.</title>
        <authorList>
            <person name="Oh Y.J."/>
        </authorList>
    </citation>
    <scope>NUCLEOTIDE SEQUENCE [LARGE SCALE GENOMIC DNA]</scope>
    <source>
        <strain evidence="4">NKC3-5</strain>
    </source>
</reference>